<dbReference type="GO" id="GO:0032267">
    <property type="term" value="F:tRNA(Ile)-lysidine synthase activity"/>
    <property type="evidence" value="ECO:0007669"/>
    <property type="project" value="UniProtKB-EC"/>
</dbReference>
<gene>
    <name evidence="1" type="primary">tilS</name>
    <name evidence="1" type="ORF">LAAKCKNM_00011</name>
</gene>
<dbReference type="NCBIfam" id="TIGR00268">
    <property type="entry name" value="ATP-dependent sacrificial sulfur transferase LarE"/>
    <property type="match status" value="1"/>
</dbReference>
<accession>A0A7G9YD07</accession>
<dbReference type="SUPFAM" id="SSF52402">
    <property type="entry name" value="Adenine nucleotide alpha hydrolases-like"/>
    <property type="match status" value="1"/>
</dbReference>
<dbReference type="PANTHER" id="PTHR43169">
    <property type="entry name" value="EXSB FAMILY PROTEIN"/>
    <property type="match status" value="1"/>
</dbReference>
<dbReference type="PIRSF" id="PIRSF006661">
    <property type="entry name" value="PP-lp_UCP006661"/>
    <property type="match status" value="1"/>
</dbReference>
<dbReference type="InterPro" id="IPR005232">
    <property type="entry name" value="LarE"/>
</dbReference>
<keyword evidence="1" id="KW-0436">Ligase</keyword>
<dbReference type="Gene3D" id="3.40.50.620">
    <property type="entry name" value="HUPs"/>
    <property type="match status" value="1"/>
</dbReference>
<organism evidence="1">
    <name type="scientific">Candidatus Methanogaster sp. ANME-2c ERB4</name>
    <dbReference type="NCBI Taxonomy" id="2759911"/>
    <lineage>
        <taxon>Archaea</taxon>
        <taxon>Methanobacteriati</taxon>
        <taxon>Methanobacteriota</taxon>
        <taxon>Stenosarchaea group</taxon>
        <taxon>Methanomicrobia</taxon>
        <taxon>Methanosarcinales</taxon>
        <taxon>ANME-2 cluster</taxon>
        <taxon>Candidatus Methanogasteraceae</taxon>
        <taxon>Candidatus Methanogaster</taxon>
    </lineage>
</organism>
<dbReference type="EC" id="6.3.4.19" evidence="1"/>
<dbReference type="PANTHER" id="PTHR43169:SF2">
    <property type="entry name" value="NAD_GMP SYNTHASE DOMAIN-CONTAINING PROTEIN"/>
    <property type="match status" value="1"/>
</dbReference>
<protein>
    <submittedName>
        <fullName evidence="1">tRNA(Ile)-lysidine synthase</fullName>
        <ecNumber evidence="1">6.3.4.19</ecNumber>
    </submittedName>
</protein>
<dbReference type="AlphaFoldDB" id="A0A7G9YD07"/>
<dbReference type="GO" id="GO:0016783">
    <property type="term" value="F:sulfurtransferase activity"/>
    <property type="evidence" value="ECO:0007669"/>
    <property type="project" value="InterPro"/>
</dbReference>
<dbReference type="EMBL" id="MT631160">
    <property type="protein sequence ID" value="QNO45891.1"/>
    <property type="molecule type" value="Genomic_DNA"/>
</dbReference>
<dbReference type="InterPro" id="IPR014729">
    <property type="entry name" value="Rossmann-like_a/b/a_fold"/>
</dbReference>
<sequence>MILSYPSERMARKKLEKLRRRIKEKGTILVAFSGGVDSGFLLSVAHEAQAENVLAVTIDSELFPKRELEHVKGFLNHAGIAYKIIPSYPLRNEDFAMNPYNRCYYCKKFFSQILKAVAAEEGITTIAEGVTLSDFDEYRPGIAASKEEGIWHPMAEVGITKPEVRQMAKEIGLPFWDKPSNSCLATRIEYGERITVDKLEMIAAAENFLMDNNGFRQVRVRLYRGAIARIEVDKHELKRFFNTETRDNIVKGLKKLGFNYVSIDLKGYRSGSMGEIATKI</sequence>
<evidence type="ECO:0000313" key="1">
    <source>
        <dbReference type="EMBL" id="QNO45891.1"/>
    </source>
</evidence>
<proteinExistence type="predicted"/>
<reference evidence="1" key="1">
    <citation type="submission" date="2020-06" db="EMBL/GenBank/DDBJ databases">
        <title>Unique genomic features of the anaerobic methanotrophic archaea.</title>
        <authorList>
            <person name="Chadwick G.L."/>
            <person name="Skennerton C.T."/>
            <person name="Laso-Perez R."/>
            <person name="Leu A.O."/>
            <person name="Speth D.R."/>
            <person name="Yu H."/>
            <person name="Morgan-Lang C."/>
            <person name="Hatzenpichler R."/>
            <person name="Goudeau D."/>
            <person name="Malmstrom R."/>
            <person name="Brazelton W.J."/>
            <person name="Woyke T."/>
            <person name="Hallam S.J."/>
            <person name="Tyson G.W."/>
            <person name="Wegener G."/>
            <person name="Boetius A."/>
            <person name="Orphan V."/>
        </authorList>
    </citation>
    <scope>NUCLEOTIDE SEQUENCE</scope>
</reference>
<name>A0A7G9YD07_9EURY</name>
<dbReference type="InterPro" id="IPR052188">
    <property type="entry name" value="Ni-pincer_cofactor_biosynth"/>
</dbReference>
<dbReference type="CDD" id="cd01990">
    <property type="entry name" value="LarE-like"/>
    <property type="match status" value="1"/>
</dbReference>